<reference evidence="2 3" key="1">
    <citation type="submission" date="2020-04" db="EMBL/GenBank/DDBJ databases">
        <title>Draft genome of Pyxidicoccus fallax type strain.</title>
        <authorList>
            <person name="Whitworth D.E."/>
        </authorList>
    </citation>
    <scope>NUCLEOTIDE SEQUENCE [LARGE SCALE GENOMIC DNA]</scope>
    <source>
        <strain evidence="2 3">DSM 14698</strain>
    </source>
</reference>
<name>A0A848LCW3_9BACT</name>
<dbReference type="AlphaFoldDB" id="A0A848LCW3"/>
<dbReference type="InterPro" id="IPR029030">
    <property type="entry name" value="Caspase-like_dom_sf"/>
</dbReference>
<gene>
    <name evidence="2" type="ORF">HG543_18945</name>
</gene>
<dbReference type="GO" id="GO:0004197">
    <property type="term" value="F:cysteine-type endopeptidase activity"/>
    <property type="evidence" value="ECO:0007669"/>
    <property type="project" value="InterPro"/>
</dbReference>
<evidence type="ECO:0000313" key="2">
    <source>
        <dbReference type="EMBL" id="NMO16920.1"/>
    </source>
</evidence>
<dbReference type="EMBL" id="JABBJJ010000082">
    <property type="protein sequence ID" value="NMO16920.1"/>
    <property type="molecule type" value="Genomic_DNA"/>
</dbReference>
<keyword evidence="3" id="KW-1185">Reference proteome</keyword>
<protein>
    <submittedName>
        <fullName evidence="2">Caspase family protein</fullName>
    </submittedName>
</protein>
<feature type="domain" description="Peptidase C14 caspase" evidence="1">
    <location>
        <begin position="63"/>
        <end position="264"/>
    </location>
</feature>
<dbReference type="GO" id="GO:0006508">
    <property type="term" value="P:proteolysis"/>
    <property type="evidence" value="ECO:0007669"/>
    <property type="project" value="InterPro"/>
</dbReference>
<accession>A0A848LCW3</accession>
<dbReference type="Gene3D" id="3.40.50.1460">
    <property type="match status" value="1"/>
</dbReference>
<dbReference type="SUPFAM" id="SSF52129">
    <property type="entry name" value="Caspase-like"/>
    <property type="match status" value="1"/>
</dbReference>
<dbReference type="Proteomes" id="UP000518300">
    <property type="component" value="Unassembled WGS sequence"/>
</dbReference>
<proteinExistence type="predicted"/>
<comment type="caution">
    <text evidence="2">The sequence shown here is derived from an EMBL/GenBank/DDBJ whole genome shotgun (WGS) entry which is preliminary data.</text>
</comment>
<evidence type="ECO:0000259" key="1">
    <source>
        <dbReference type="Pfam" id="PF00656"/>
    </source>
</evidence>
<dbReference type="InterPro" id="IPR011600">
    <property type="entry name" value="Pept_C14_caspase"/>
</dbReference>
<sequence>MTVQRTPVRALARARRYGAQKRGQALRAEADAMVTRTASRAAPLALGLLTVLLGASALGAPARRAVVVGSNGAAPGQPSLRYAHEDARRMAEVLVQVGEFRPEHVQVLTDPTPEVLLKAMDQQLAALRNEPGDTLLLFYYSGHADQRFLYPGGRRLELEAVRQRVDTPVATVRLGIIDACRGGGWTQAKGLRPDPEPFEVQVPMVLRSEGSVLIASSSGLENAHEAETLRGSFFTHHLVAALRGAADQSGDGEVSVVEAFNYAREHTVRDTVLLGIAPQHPSFDLKLRGRADLPLTHVASAGSLLKLKQVRGPLRVMQSSSGGQVLELEQGERQAVLALPPGRYLVVRKSEDASLHAREVTLREGETVTLEEASLEPVDSSILARKGSAPPRRTLSLSLFPSGEFMGEAFGVEFEHALGKRFSVAVAPYLDNAGTFGGMLSGRLFAVGHAPSGFWLGATGFAEYGASTWRGTASSYALGVGPTAGFTFVYGPWMASIGATPFFQWMHVPKEVLELSSHSTLSPGWNYDRINTKVRANIGVAF</sequence>
<dbReference type="RefSeq" id="WP_169346206.1">
    <property type="nucleotide sequence ID" value="NZ_JABBJJ010000082.1"/>
</dbReference>
<evidence type="ECO:0000313" key="3">
    <source>
        <dbReference type="Proteomes" id="UP000518300"/>
    </source>
</evidence>
<dbReference type="Pfam" id="PF00656">
    <property type="entry name" value="Peptidase_C14"/>
    <property type="match status" value="1"/>
</dbReference>
<organism evidence="2 3">
    <name type="scientific">Pyxidicoccus fallax</name>
    <dbReference type="NCBI Taxonomy" id="394095"/>
    <lineage>
        <taxon>Bacteria</taxon>
        <taxon>Pseudomonadati</taxon>
        <taxon>Myxococcota</taxon>
        <taxon>Myxococcia</taxon>
        <taxon>Myxococcales</taxon>
        <taxon>Cystobacterineae</taxon>
        <taxon>Myxococcaceae</taxon>
        <taxon>Pyxidicoccus</taxon>
    </lineage>
</organism>